<dbReference type="SUPFAM" id="SSF56112">
    <property type="entry name" value="Protein kinase-like (PK-like)"/>
    <property type="match status" value="1"/>
</dbReference>
<dbReference type="Proteomes" id="UP000757540">
    <property type="component" value="Unassembled WGS sequence"/>
</dbReference>
<evidence type="ECO:0008006" key="3">
    <source>
        <dbReference type="Google" id="ProtNLM"/>
    </source>
</evidence>
<gene>
    <name evidence="1" type="ORF">HDG69_000631</name>
</gene>
<comment type="caution">
    <text evidence="1">The sequence shown here is derived from an EMBL/GenBank/DDBJ whole genome shotgun (WGS) entry which is preliminary data.</text>
</comment>
<protein>
    <recommendedName>
        <fullName evidence="3">Aminoglycoside phosphotransferase domain-containing protein</fullName>
    </recommendedName>
</protein>
<name>A0ABX2A2C5_9MICO</name>
<proteinExistence type="predicted"/>
<reference evidence="1 2" key="1">
    <citation type="submission" date="2020-05" db="EMBL/GenBank/DDBJ databases">
        <title>Genomic Encyclopedia of Type Strains, Phase III (KMG-III): the genomes of soil and plant-associated and newly described type strains.</title>
        <authorList>
            <person name="Whitman W."/>
        </authorList>
    </citation>
    <scope>NUCLEOTIDE SEQUENCE [LARGE SCALE GENOMIC DNA]</scope>
    <source>
        <strain evidence="1 2">KCTC 19046</strain>
    </source>
</reference>
<organism evidence="1 2">
    <name type="scientific">Isoptericola halotolerans</name>
    <dbReference type="NCBI Taxonomy" id="300560"/>
    <lineage>
        <taxon>Bacteria</taxon>
        <taxon>Bacillati</taxon>
        <taxon>Actinomycetota</taxon>
        <taxon>Actinomycetes</taxon>
        <taxon>Micrococcales</taxon>
        <taxon>Promicromonosporaceae</taxon>
        <taxon>Isoptericola</taxon>
    </lineage>
</organism>
<dbReference type="EMBL" id="JABEZU010000001">
    <property type="protein sequence ID" value="NOV96078.1"/>
    <property type="molecule type" value="Genomic_DNA"/>
</dbReference>
<evidence type="ECO:0000313" key="1">
    <source>
        <dbReference type="EMBL" id="NOV96078.1"/>
    </source>
</evidence>
<dbReference type="RefSeq" id="WP_171782315.1">
    <property type="nucleotide sequence ID" value="NZ_BAAAML010000002.1"/>
</dbReference>
<sequence length="404" mass="43134">MTRTDPGDAALHDLTGRASTMLGVSLSLVGSLGGSRRSTVVRYTRPGGDAVVVKQVHDDGTEARERFVREVVGLRVLDGVPRALARDDDAMVVVMDDLGDGPTLADLLLADDRDTAWEGTRAWARALGVMLGRSAGRLGEAREQFAAVGVDARWSARHVVIRGLCVLTGRDPDDVRAGDAGLADELARVEAVLRPSASDVLSPTDTCPDNAILTRVGWRFLDLEGTSVQHVALDAAYTLLPFATCWCVYDPPPGLTDDLIGTFRAGLGEAAPALADSPTWDDDVDAACAGWILAATGWMERGAQAGDPHVGFTDQAPPYRELLVNRWRWGAAHLGYTFPRLAEMFADAAERADAAWDAPRLAGYPAFASSRVVGESFRRASGPGSDVVRADLDAYVDQGIDPRT</sequence>
<dbReference type="InterPro" id="IPR011009">
    <property type="entry name" value="Kinase-like_dom_sf"/>
</dbReference>
<keyword evidence="2" id="KW-1185">Reference proteome</keyword>
<accession>A0ABX2A2C5</accession>
<evidence type="ECO:0000313" key="2">
    <source>
        <dbReference type="Proteomes" id="UP000757540"/>
    </source>
</evidence>